<evidence type="ECO:0000313" key="7">
    <source>
        <dbReference type="EMBL" id="PRY49874.1"/>
    </source>
</evidence>
<dbReference type="InterPro" id="IPR014284">
    <property type="entry name" value="RNA_pol_sigma-70_dom"/>
</dbReference>
<protein>
    <submittedName>
        <fullName evidence="7">RNA polymerase sigma-70 factor (ECF subfamily)</fullName>
    </submittedName>
</protein>
<keyword evidence="2" id="KW-0805">Transcription regulation</keyword>
<evidence type="ECO:0000259" key="5">
    <source>
        <dbReference type="Pfam" id="PF04542"/>
    </source>
</evidence>
<evidence type="ECO:0000259" key="6">
    <source>
        <dbReference type="Pfam" id="PF08281"/>
    </source>
</evidence>
<keyword evidence="4" id="KW-0804">Transcription</keyword>
<proteinExistence type="inferred from homology"/>
<evidence type="ECO:0000256" key="2">
    <source>
        <dbReference type="ARBA" id="ARBA00023015"/>
    </source>
</evidence>
<comment type="caution">
    <text evidence="7">The sequence shown here is derived from an EMBL/GenBank/DDBJ whole genome shotgun (WGS) entry which is preliminary data.</text>
</comment>
<dbReference type="InterPro" id="IPR013325">
    <property type="entry name" value="RNA_pol_sigma_r2"/>
</dbReference>
<dbReference type="Pfam" id="PF08281">
    <property type="entry name" value="Sigma70_r4_2"/>
    <property type="match status" value="1"/>
</dbReference>
<dbReference type="Gene3D" id="1.10.1740.10">
    <property type="match status" value="1"/>
</dbReference>
<dbReference type="OrthoDB" id="9803470at2"/>
<dbReference type="GO" id="GO:0003677">
    <property type="term" value="F:DNA binding"/>
    <property type="evidence" value="ECO:0007669"/>
    <property type="project" value="InterPro"/>
</dbReference>
<evidence type="ECO:0000313" key="8">
    <source>
        <dbReference type="Proteomes" id="UP000238034"/>
    </source>
</evidence>
<organism evidence="7 8">
    <name type="scientific">Arcticibacter pallidicorallinus</name>
    <dbReference type="NCBI Taxonomy" id="1259464"/>
    <lineage>
        <taxon>Bacteria</taxon>
        <taxon>Pseudomonadati</taxon>
        <taxon>Bacteroidota</taxon>
        <taxon>Sphingobacteriia</taxon>
        <taxon>Sphingobacteriales</taxon>
        <taxon>Sphingobacteriaceae</taxon>
        <taxon>Arcticibacter</taxon>
    </lineage>
</organism>
<dbReference type="GO" id="GO:0006352">
    <property type="term" value="P:DNA-templated transcription initiation"/>
    <property type="evidence" value="ECO:0007669"/>
    <property type="project" value="InterPro"/>
</dbReference>
<dbReference type="NCBIfam" id="TIGR02937">
    <property type="entry name" value="sigma70-ECF"/>
    <property type="match status" value="1"/>
</dbReference>
<dbReference type="EMBL" id="PVTH01000010">
    <property type="protein sequence ID" value="PRY49874.1"/>
    <property type="molecule type" value="Genomic_DNA"/>
</dbReference>
<gene>
    <name evidence="7" type="ORF">B0I27_11048</name>
</gene>
<dbReference type="PANTHER" id="PTHR43133">
    <property type="entry name" value="RNA POLYMERASE ECF-TYPE SIGMA FACTO"/>
    <property type="match status" value="1"/>
</dbReference>
<feature type="domain" description="RNA polymerase sigma factor 70 region 4 type 2" evidence="6">
    <location>
        <begin position="109"/>
        <end position="159"/>
    </location>
</feature>
<dbReference type="InterPro" id="IPR007627">
    <property type="entry name" value="RNA_pol_sigma70_r2"/>
</dbReference>
<dbReference type="InterPro" id="IPR036388">
    <property type="entry name" value="WH-like_DNA-bd_sf"/>
</dbReference>
<dbReference type="SUPFAM" id="SSF88659">
    <property type="entry name" value="Sigma3 and sigma4 domains of RNA polymerase sigma factors"/>
    <property type="match status" value="1"/>
</dbReference>
<feature type="domain" description="RNA polymerase sigma-70 region 2" evidence="5">
    <location>
        <begin position="14"/>
        <end position="73"/>
    </location>
</feature>
<comment type="similarity">
    <text evidence="1">Belongs to the sigma-70 factor family. ECF subfamily.</text>
</comment>
<dbReference type="GO" id="GO:0016987">
    <property type="term" value="F:sigma factor activity"/>
    <property type="evidence" value="ECO:0007669"/>
    <property type="project" value="UniProtKB-KW"/>
</dbReference>
<dbReference type="CDD" id="cd06171">
    <property type="entry name" value="Sigma70_r4"/>
    <property type="match status" value="1"/>
</dbReference>
<accession>A0A2T0TW12</accession>
<dbReference type="Proteomes" id="UP000238034">
    <property type="component" value="Unassembled WGS sequence"/>
</dbReference>
<dbReference type="InterPro" id="IPR013324">
    <property type="entry name" value="RNA_pol_sigma_r3/r4-like"/>
</dbReference>
<reference evidence="7 8" key="1">
    <citation type="submission" date="2018-03" db="EMBL/GenBank/DDBJ databases">
        <title>Genomic Encyclopedia of Type Strains, Phase III (KMG-III): the genomes of soil and plant-associated and newly described type strains.</title>
        <authorList>
            <person name="Whitman W."/>
        </authorList>
    </citation>
    <scope>NUCLEOTIDE SEQUENCE [LARGE SCALE GENOMIC DNA]</scope>
    <source>
        <strain evidence="7 8">CGMCC 1.9313</strain>
    </source>
</reference>
<name>A0A2T0TW12_9SPHI</name>
<dbReference type="PANTHER" id="PTHR43133:SF25">
    <property type="entry name" value="RNA POLYMERASE SIGMA FACTOR RFAY-RELATED"/>
    <property type="match status" value="1"/>
</dbReference>
<dbReference type="InterPro" id="IPR013249">
    <property type="entry name" value="RNA_pol_sigma70_r4_t2"/>
</dbReference>
<evidence type="ECO:0000256" key="3">
    <source>
        <dbReference type="ARBA" id="ARBA00023082"/>
    </source>
</evidence>
<sequence length="179" mass="20745">MTKIEFNTMVMHQASSLRMYALHFTHDADDANDLVQDTLLKAITYYNKFKEGTNLKGWLYTIMKNTFINNYRRFVKISSFVTKSDEISSANLVFSSTKNQGESKFIMDDIKNALGKLPEEYYVPFSMYFEGHKYHEIADYLAIPIGTVKTRIHVARKLLKKSLKPYDNGVKKPIYAEAE</sequence>
<evidence type="ECO:0000256" key="4">
    <source>
        <dbReference type="ARBA" id="ARBA00023163"/>
    </source>
</evidence>
<keyword evidence="8" id="KW-1185">Reference proteome</keyword>
<dbReference type="InterPro" id="IPR039425">
    <property type="entry name" value="RNA_pol_sigma-70-like"/>
</dbReference>
<dbReference type="AlphaFoldDB" id="A0A2T0TW12"/>
<evidence type="ECO:0000256" key="1">
    <source>
        <dbReference type="ARBA" id="ARBA00010641"/>
    </source>
</evidence>
<dbReference type="Gene3D" id="1.10.10.10">
    <property type="entry name" value="Winged helix-like DNA-binding domain superfamily/Winged helix DNA-binding domain"/>
    <property type="match status" value="1"/>
</dbReference>
<dbReference type="Pfam" id="PF04542">
    <property type="entry name" value="Sigma70_r2"/>
    <property type="match status" value="1"/>
</dbReference>
<dbReference type="SUPFAM" id="SSF88946">
    <property type="entry name" value="Sigma2 domain of RNA polymerase sigma factors"/>
    <property type="match status" value="1"/>
</dbReference>
<dbReference type="RefSeq" id="WP_106294631.1">
    <property type="nucleotide sequence ID" value="NZ_PVTH01000010.1"/>
</dbReference>
<keyword evidence="3" id="KW-0731">Sigma factor</keyword>